<evidence type="ECO:0000313" key="3">
    <source>
        <dbReference type="Proteomes" id="UP000827716"/>
    </source>
</evidence>
<dbReference type="RefSeq" id="YP_010750793.1">
    <property type="nucleotide sequence ID" value="NC_073362.1"/>
</dbReference>
<evidence type="ECO:0008006" key="4">
    <source>
        <dbReference type="Google" id="ProtNLM"/>
    </source>
</evidence>
<dbReference type="Proteomes" id="UP000827716">
    <property type="component" value="Segment"/>
</dbReference>
<dbReference type="EMBL" id="OK040792">
    <property type="protein sequence ID" value="UDL16261.1"/>
    <property type="molecule type" value="Genomic_DNA"/>
</dbReference>
<organism evidence="2 3">
    <name type="scientific">Microbacterium phage Kozie</name>
    <dbReference type="NCBI Taxonomy" id="2885981"/>
    <lineage>
        <taxon>Viruses</taxon>
        <taxon>Duplodnaviria</taxon>
        <taxon>Heunggongvirae</taxon>
        <taxon>Uroviricota</taxon>
        <taxon>Caudoviricetes</taxon>
        <taxon>Kutznervirinae</taxon>
        <taxon>Kozievirus</taxon>
        <taxon>Kozievirus kozie</taxon>
    </lineage>
</organism>
<reference evidence="2" key="1">
    <citation type="submission" date="2021-09" db="EMBL/GenBank/DDBJ databases">
        <authorList>
            <person name="Colton S."/>
            <person name="McKinney A."/>
            <person name="Ashley L."/>
            <person name="Annie C."/>
            <person name="Elissa F."/>
            <person name="Lindsey D."/>
            <person name="Brady H."/>
            <person name="Batt M.A."/>
            <person name="Denae B."/>
            <person name="Molloy S.D."/>
            <person name="Garlena R.A."/>
            <person name="Russell D.A."/>
            <person name="Jacobs-Sera D."/>
            <person name="Hatfull G.F."/>
        </authorList>
    </citation>
    <scope>NUCLEOTIDE SEQUENCE</scope>
</reference>
<sequence>MSGPSGLSPVATLADRQRCSEAPTKRKYKTSEEAWAAARERSAETHLDIAPYACPGCGYYHLTKKVTGSDVLTRQDGGKVVTGSQRRSNHPVFAPAVERATLEPEAPPIPGDRITRTRVARSLLAVNPEPTTGDVRAALHCSTETARSIMRDLGYECSKGRSARWRKAGMEAATVDEPEVGEEEWDTLDLDRVAHVAVGDLIEAYRLAGVEFRIQVRRG</sequence>
<feature type="region of interest" description="Disordered" evidence="1">
    <location>
        <begin position="1"/>
        <end position="29"/>
    </location>
</feature>
<proteinExistence type="predicted"/>
<name>A0AAE9C380_9CAUD</name>
<dbReference type="KEGG" id="vg:80004448"/>
<evidence type="ECO:0000313" key="2">
    <source>
        <dbReference type="EMBL" id="UDL16261.1"/>
    </source>
</evidence>
<evidence type="ECO:0000256" key="1">
    <source>
        <dbReference type="SAM" id="MobiDB-lite"/>
    </source>
</evidence>
<accession>A0AAE9C380</accession>
<protein>
    <recommendedName>
        <fullName evidence="4">Helix-turn-helix DNA binding domain protein</fullName>
    </recommendedName>
</protein>
<gene>
    <name evidence="2" type="primary">65</name>
    <name evidence="2" type="ORF">SEA_KOZIE_65</name>
</gene>
<keyword evidence="3" id="KW-1185">Reference proteome</keyword>
<dbReference type="GeneID" id="80004448"/>